<name>A0A101M199_PICGL</name>
<organism evidence="1">
    <name type="scientific">Picea glauca</name>
    <name type="common">White spruce</name>
    <name type="synonym">Pinus glauca</name>
    <dbReference type="NCBI Taxonomy" id="3330"/>
    <lineage>
        <taxon>Eukaryota</taxon>
        <taxon>Viridiplantae</taxon>
        <taxon>Streptophyta</taxon>
        <taxon>Embryophyta</taxon>
        <taxon>Tracheophyta</taxon>
        <taxon>Spermatophyta</taxon>
        <taxon>Pinopsida</taxon>
        <taxon>Pinidae</taxon>
        <taxon>Conifers I</taxon>
        <taxon>Pinales</taxon>
        <taxon>Pinaceae</taxon>
        <taxon>Picea</taxon>
    </lineage>
</organism>
<protein>
    <submittedName>
        <fullName evidence="1">Uncharacterized protein</fullName>
    </submittedName>
</protein>
<reference evidence="1" key="1">
    <citation type="journal article" date="2015" name="Genome Biol. Evol.">
        <title>Organellar Genomes of White Spruce (Picea glauca): Assembly and Annotation.</title>
        <authorList>
            <person name="Jackman S.D."/>
            <person name="Warren R.L."/>
            <person name="Gibb E.A."/>
            <person name="Vandervalk B.P."/>
            <person name="Mohamadi H."/>
            <person name="Chu J."/>
            <person name="Raymond A."/>
            <person name="Pleasance S."/>
            <person name="Coope R."/>
            <person name="Wildung M.R."/>
            <person name="Ritland C.E."/>
            <person name="Bousquet J."/>
            <person name="Jones S.J."/>
            <person name="Bohlmann J."/>
            <person name="Birol I."/>
        </authorList>
    </citation>
    <scope>NUCLEOTIDE SEQUENCE [LARGE SCALE GENOMIC DNA]</scope>
    <source>
        <tissue evidence="1">Flushing bud</tissue>
    </source>
</reference>
<dbReference type="EMBL" id="LKAM01000003">
    <property type="protein sequence ID" value="KUM49204.1"/>
    <property type="molecule type" value="Genomic_DNA"/>
</dbReference>
<dbReference type="AlphaFoldDB" id="A0A101M199"/>
<keyword evidence="1" id="KW-0496">Mitochondrion</keyword>
<proteinExistence type="predicted"/>
<accession>A0A101M199</accession>
<sequence length="54" mass="6396">MQDEMDGFNGLLSKLGLALQQVKLQVMLSKLMEEIHQRKQRCRKRLGQEQHPFE</sequence>
<evidence type="ECO:0000313" key="1">
    <source>
        <dbReference type="EMBL" id="KUM49204.1"/>
    </source>
</evidence>
<comment type="caution">
    <text evidence="1">The sequence shown here is derived from an EMBL/GenBank/DDBJ whole genome shotgun (WGS) entry which is preliminary data.</text>
</comment>
<gene>
    <name evidence="1" type="ORF">ABT39_MTgene3753</name>
</gene>
<geneLocation type="mitochondrion" evidence="1"/>